<comment type="similarity">
    <text evidence="3">Belongs to the ATPase B chain family.</text>
</comment>
<evidence type="ECO:0000256" key="8">
    <source>
        <dbReference type="ARBA" id="ARBA00022989"/>
    </source>
</evidence>
<keyword evidence="13" id="KW-0378">Hydrolase</keyword>
<evidence type="ECO:0000256" key="10">
    <source>
        <dbReference type="ARBA" id="ARBA00023136"/>
    </source>
</evidence>
<evidence type="ECO:0000256" key="7">
    <source>
        <dbReference type="ARBA" id="ARBA00022781"/>
    </source>
</evidence>
<evidence type="ECO:0000256" key="5">
    <source>
        <dbReference type="ARBA" id="ARBA00022547"/>
    </source>
</evidence>
<sequence>MLPQFNTTFFPSQLFWLVICFGTLYLLMARLALPRITDVLSERQRRIDDDLDRAAQIQAQTEATIRDYEQALADARSQAFVVLQQSQEEVARLVQNHSWEVTKRLAAEVKAGEESIAAAKQVVLGQVKEIAAEVAEGAVSRLIGLTLEADHCQEAVAAVLKERS</sequence>
<protein>
    <submittedName>
        <fullName evidence="13">ATP synthase F0 sector subunit b</fullName>
        <ecNumber evidence="13">3.6.3.14</ecNumber>
    </submittedName>
</protein>
<evidence type="ECO:0000256" key="4">
    <source>
        <dbReference type="ARBA" id="ARBA00022448"/>
    </source>
</evidence>
<keyword evidence="10 12" id="KW-0472">Membrane</keyword>
<comment type="subcellular location">
    <subcellularLocation>
        <location evidence="2">Endomembrane system</location>
    </subcellularLocation>
    <subcellularLocation>
        <location evidence="1">Membrane</location>
        <topology evidence="1">Single-pass membrane protein</topology>
    </subcellularLocation>
</comment>
<dbReference type="Pfam" id="PF00430">
    <property type="entry name" value="ATP-synt_B"/>
    <property type="match status" value="1"/>
</dbReference>
<keyword evidence="8 12" id="KW-1133">Transmembrane helix</keyword>
<dbReference type="InterPro" id="IPR050059">
    <property type="entry name" value="ATP_synthase_B_chain"/>
</dbReference>
<dbReference type="GO" id="GO:0016787">
    <property type="term" value="F:hydrolase activity"/>
    <property type="evidence" value="ECO:0007669"/>
    <property type="project" value="UniProtKB-KW"/>
</dbReference>
<evidence type="ECO:0000256" key="9">
    <source>
        <dbReference type="ARBA" id="ARBA00023065"/>
    </source>
</evidence>
<dbReference type="PANTHER" id="PTHR33445">
    <property type="entry name" value="ATP SYNTHASE SUBUNIT B', CHLOROPLASTIC"/>
    <property type="match status" value="1"/>
</dbReference>
<dbReference type="AlphaFoldDB" id="A0A484HBM5"/>
<dbReference type="Gene3D" id="6.10.250.1580">
    <property type="match status" value="1"/>
</dbReference>
<evidence type="ECO:0000256" key="3">
    <source>
        <dbReference type="ARBA" id="ARBA00005513"/>
    </source>
</evidence>
<evidence type="ECO:0000256" key="6">
    <source>
        <dbReference type="ARBA" id="ARBA00022692"/>
    </source>
</evidence>
<reference evidence="13" key="1">
    <citation type="submission" date="2018-10" db="EMBL/GenBank/DDBJ databases">
        <authorList>
            <person name="Gruber-Vodicka H."/>
            <person name="Jaeckle O."/>
        </authorList>
    </citation>
    <scope>NUCLEOTIDE SEQUENCE</scope>
</reference>
<proteinExistence type="inferred from homology"/>
<keyword evidence="5" id="KW-0138">CF(0)</keyword>
<dbReference type="EC" id="3.6.3.14" evidence="13"/>
<comment type="function">
    <text evidence="11">F(1)F(0) ATP synthase produces ATP from ADP in the presence of a proton or sodium gradient. F-type ATPases consist of two structural domains, F(1) containing the extramembraneous catalytic core and F(0) containing the membrane proton channel, linked together by a central stalk and a peripheral stalk. During catalysis, ATP synthesis in the catalytic domain of F(1) is coupled via a rotary mechanism of the central stalk subunits to proton translocation.</text>
</comment>
<dbReference type="GO" id="GO:0046961">
    <property type="term" value="F:proton-transporting ATPase activity, rotational mechanism"/>
    <property type="evidence" value="ECO:0007669"/>
    <property type="project" value="TreeGrafter"/>
</dbReference>
<evidence type="ECO:0000256" key="12">
    <source>
        <dbReference type="SAM" id="Phobius"/>
    </source>
</evidence>
<accession>A0A484HBM5</accession>
<evidence type="ECO:0000256" key="1">
    <source>
        <dbReference type="ARBA" id="ARBA00004167"/>
    </source>
</evidence>
<keyword evidence="7" id="KW-0375">Hydrogen ion transport</keyword>
<dbReference type="InterPro" id="IPR002146">
    <property type="entry name" value="ATP_synth_b/b'su_bac/chlpt"/>
</dbReference>
<keyword evidence="9" id="KW-0406">Ion transport</keyword>
<organism evidence="13">
    <name type="scientific">invertebrate metagenome</name>
    <dbReference type="NCBI Taxonomy" id="1711999"/>
    <lineage>
        <taxon>unclassified sequences</taxon>
        <taxon>metagenomes</taxon>
        <taxon>organismal metagenomes</taxon>
    </lineage>
</organism>
<evidence type="ECO:0000256" key="2">
    <source>
        <dbReference type="ARBA" id="ARBA00004308"/>
    </source>
</evidence>
<dbReference type="CDD" id="cd06503">
    <property type="entry name" value="ATP-synt_Fo_b"/>
    <property type="match status" value="1"/>
</dbReference>
<evidence type="ECO:0000256" key="11">
    <source>
        <dbReference type="ARBA" id="ARBA00025198"/>
    </source>
</evidence>
<dbReference type="GO" id="GO:0012505">
    <property type="term" value="C:endomembrane system"/>
    <property type="evidence" value="ECO:0007669"/>
    <property type="project" value="UniProtKB-SubCell"/>
</dbReference>
<evidence type="ECO:0000313" key="13">
    <source>
        <dbReference type="EMBL" id="VBB69202.1"/>
    </source>
</evidence>
<feature type="transmembrane region" description="Helical" evidence="12">
    <location>
        <begin position="14"/>
        <end position="33"/>
    </location>
</feature>
<dbReference type="EMBL" id="LR026963">
    <property type="protein sequence ID" value="VBB69202.1"/>
    <property type="molecule type" value="Genomic_DNA"/>
</dbReference>
<dbReference type="PANTHER" id="PTHR33445:SF1">
    <property type="entry name" value="ATP SYNTHASE SUBUNIT B"/>
    <property type="match status" value="1"/>
</dbReference>
<dbReference type="GO" id="GO:0045259">
    <property type="term" value="C:proton-transporting ATP synthase complex"/>
    <property type="evidence" value="ECO:0007669"/>
    <property type="project" value="UniProtKB-KW"/>
</dbReference>
<gene>
    <name evidence="13" type="ORF">RIEGSTA812A_PEG_675</name>
</gene>
<dbReference type="HAMAP" id="MF_01398">
    <property type="entry name" value="ATP_synth_b_bprime"/>
    <property type="match status" value="1"/>
</dbReference>
<name>A0A484HBM5_9ZZZZ</name>
<keyword evidence="6 12" id="KW-0812">Transmembrane</keyword>
<keyword evidence="4" id="KW-0813">Transport</keyword>
<dbReference type="GO" id="GO:0015986">
    <property type="term" value="P:proton motive force-driven ATP synthesis"/>
    <property type="evidence" value="ECO:0007669"/>
    <property type="project" value="InterPro"/>
</dbReference>